<evidence type="ECO:0000313" key="3">
    <source>
        <dbReference type="EMBL" id="CAF4237463.1"/>
    </source>
</evidence>
<feature type="region of interest" description="Disordered" evidence="1">
    <location>
        <begin position="255"/>
        <end position="275"/>
    </location>
</feature>
<organism evidence="2 4">
    <name type="scientific">Didymodactylos carnosus</name>
    <dbReference type="NCBI Taxonomy" id="1234261"/>
    <lineage>
        <taxon>Eukaryota</taxon>
        <taxon>Metazoa</taxon>
        <taxon>Spiralia</taxon>
        <taxon>Gnathifera</taxon>
        <taxon>Rotifera</taxon>
        <taxon>Eurotatoria</taxon>
        <taxon>Bdelloidea</taxon>
        <taxon>Philodinida</taxon>
        <taxon>Philodinidae</taxon>
        <taxon>Didymodactylos</taxon>
    </lineage>
</organism>
<dbReference type="Gene3D" id="1.25.40.10">
    <property type="entry name" value="Tetratricopeptide repeat domain"/>
    <property type="match status" value="1"/>
</dbReference>
<feature type="compositionally biased region" description="Low complexity" evidence="1">
    <location>
        <begin position="562"/>
        <end position="572"/>
    </location>
</feature>
<feature type="compositionally biased region" description="Polar residues" evidence="1">
    <location>
        <begin position="700"/>
        <end position="723"/>
    </location>
</feature>
<accession>A0A815HYB4</accession>
<dbReference type="PANTHER" id="PTHR12296">
    <property type="entry name" value="DENN DOMAIN-CONTAINING PROTEIN 4"/>
    <property type="match status" value="1"/>
</dbReference>
<name>A0A815HYB4_9BILA</name>
<reference evidence="2" key="1">
    <citation type="submission" date="2021-02" db="EMBL/GenBank/DDBJ databases">
        <authorList>
            <person name="Nowell W R."/>
        </authorList>
    </citation>
    <scope>NUCLEOTIDE SEQUENCE</scope>
</reference>
<gene>
    <name evidence="2" type="ORF">GPM918_LOCUS31336</name>
    <name evidence="3" type="ORF">SRO942_LOCUS31974</name>
</gene>
<feature type="region of interest" description="Disordered" evidence="1">
    <location>
        <begin position="551"/>
        <end position="572"/>
    </location>
</feature>
<dbReference type="GO" id="GO:0031410">
    <property type="term" value="C:cytoplasmic vesicle"/>
    <property type="evidence" value="ECO:0007669"/>
    <property type="project" value="TreeGrafter"/>
</dbReference>
<evidence type="ECO:0000256" key="1">
    <source>
        <dbReference type="SAM" id="MobiDB-lite"/>
    </source>
</evidence>
<feature type="region of interest" description="Disordered" evidence="1">
    <location>
        <begin position="140"/>
        <end position="164"/>
    </location>
</feature>
<dbReference type="EMBL" id="CAJNOQ010015361">
    <property type="protein sequence ID" value="CAF1360122.1"/>
    <property type="molecule type" value="Genomic_DNA"/>
</dbReference>
<evidence type="ECO:0000313" key="4">
    <source>
        <dbReference type="Proteomes" id="UP000663829"/>
    </source>
</evidence>
<feature type="compositionally biased region" description="Low complexity" evidence="1">
    <location>
        <begin position="263"/>
        <end position="275"/>
    </location>
</feature>
<dbReference type="GO" id="GO:0005085">
    <property type="term" value="F:guanyl-nucleotide exchange factor activity"/>
    <property type="evidence" value="ECO:0007669"/>
    <property type="project" value="UniProtKB-ARBA"/>
</dbReference>
<dbReference type="InterPro" id="IPR011990">
    <property type="entry name" value="TPR-like_helical_dom_sf"/>
</dbReference>
<dbReference type="PANTHER" id="PTHR12296:SF30">
    <property type="entry name" value="DENN DOMAIN-CONTAINING PROTEIN CRAG"/>
    <property type="match status" value="1"/>
</dbReference>
<dbReference type="Proteomes" id="UP000681722">
    <property type="component" value="Unassembled WGS sequence"/>
</dbReference>
<dbReference type="InterPro" id="IPR051696">
    <property type="entry name" value="DENN_Domain_GEFs"/>
</dbReference>
<comment type="caution">
    <text evidence="2">The sequence shown here is derived from an EMBL/GenBank/DDBJ whole genome shotgun (WGS) entry which is preliminary data.</text>
</comment>
<dbReference type="AlphaFoldDB" id="A0A815HYB4"/>
<dbReference type="OrthoDB" id="75250at2759"/>
<sequence length="981" mass="110965">VAKEEKHKPTHWAYCLLNNVYSLWFMHLPTMINCHVSSREVLNYAYKILVQMNRQHLKNPDEICFRVIIQLCGLYDYPVLAVKTFSFMKRTGVEWNAITYGAYNKAVYEGTWPRHDRWATLRGVVRAVWAFKNAHRVMNNQKHQHQRIRNHPDTASLDTSSLEDSDGCSIDSMALANDNTNRLASNENLKDNRSDRGYYSNTNTIIAQDDTLTSVLSTSSHIISTLAGTIRDIAESPYFPKMSFKKRPSFDLYTSSSDAKVSNNNNNTNNNNNQNGARSIAVVLDMPSKLDFSTLHSIAHQTARSEAGILMTSSLIEIGDVGMLSYRLPAQYIQQSLNSQLAHPRRSISCLTSASQLKLKISDDSRLVSNGEEKTPTNAPIKWELASHQQVLTNDPLGLFNLSASQPQPPIRRIMSGIDQSSTSRTTLQPVRLFADETFQTAQNDVTQKKRASNYDLLTTTDYSSSSLKIPTSITQLRAKLNQSGLSALYSPKSINSIRSFAFNRLNDLKSTVKVMTNAPLTSNGIITANTASTANVSTLSQRTIPQSTSLYTVKSQKEKSNSGSSGKLRGSLSSLLSQQSSNSTVPFNNCNDPISNNSFSPSNTLHDEIKSLRIDPASVGIPVVENHDDDNKIKIYVEISSCNRCSSCSQFLYDEEIMGGWSGDDSELHTVCAHCQVKIIPKLSIIVKDMRSTTDNVEHNQVSSTQTHENGSSLDSPITPTNTRSIAERVKQSFRLRSSTPIIVHYLSPLVLRKELENVLDSTDDSNVLYQIDFMDKHPILFWNLIWFFNRIQVSSHLIYMLLHPRDEQQQNIRTYDFKQEECIRIRCMWDSSISYDDVAEPLYKTWEHDGSDGRPTSMINALITDEHSTVTGKVMQSIISCIENNDLYNPIRLFIKETSKSIRRRLRRRSMYREILFLASVALGREKLSYDAFDREYINVFNRLTDKQLSLIYDFDKAPNLSAVMLAIILYKQCFMKEN</sequence>
<keyword evidence="4" id="KW-1185">Reference proteome</keyword>
<feature type="non-terminal residue" evidence="2">
    <location>
        <position position="981"/>
    </location>
</feature>
<protein>
    <submittedName>
        <fullName evidence="2">Uncharacterized protein</fullName>
    </submittedName>
</protein>
<dbReference type="GO" id="GO:0032483">
    <property type="term" value="P:regulation of Rab protein signal transduction"/>
    <property type="evidence" value="ECO:0007669"/>
    <property type="project" value="TreeGrafter"/>
</dbReference>
<proteinExistence type="predicted"/>
<feature type="region of interest" description="Disordered" evidence="1">
    <location>
        <begin position="697"/>
        <end position="723"/>
    </location>
</feature>
<dbReference type="EMBL" id="CAJOBC010069422">
    <property type="protein sequence ID" value="CAF4237463.1"/>
    <property type="molecule type" value="Genomic_DNA"/>
</dbReference>
<evidence type="ECO:0000313" key="2">
    <source>
        <dbReference type="EMBL" id="CAF1360122.1"/>
    </source>
</evidence>
<dbReference type="Proteomes" id="UP000663829">
    <property type="component" value="Unassembled WGS sequence"/>
</dbReference>